<evidence type="ECO:0000256" key="12">
    <source>
        <dbReference type="ARBA" id="ARBA00023014"/>
    </source>
</evidence>
<keyword evidence="8" id="KW-0949">S-adenosyl-L-methionine</keyword>
<dbReference type="SFLD" id="SFLDS00029">
    <property type="entry name" value="Radical_SAM"/>
    <property type="match status" value="1"/>
</dbReference>
<dbReference type="Proteomes" id="UP000252355">
    <property type="component" value="Unassembled WGS sequence"/>
</dbReference>
<dbReference type="PANTHER" id="PTHR30538">
    <property type="entry name" value="LYSINE 2,3-AMINOMUTASE-RELATED"/>
    <property type="match status" value="1"/>
</dbReference>
<comment type="cofactor">
    <cofactor evidence="3">
        <name>[4Fe-4S] cluster</name>
        <dbReference type="ChEBI" id="CHEBI:49883"/>
    </cofactor>
</comment>
<dbReference type="Gene3D" id="6.10.140.1170">
    <property type="match status" value="1"/>
</dbReference>
<evidence type="ECO:0000256" key="6">
    <source>
        <dbReference type="ARBA" id="ARBA00022363"/>
    </source>
</evidence>
<proteinExistence type="inferred from homology"/>
<dbReference type="InterPro" id="IPR058240">
    <property type="entry name" value="rSAM_sf"/>
</dbReference>
<dbReference type="GO" id="GO:0050066">
    <property type="term" value="F:L-lysine 2,3-aminomutase activity"/>
    <property type="evidence" value="ECO:0007669"/>
    <property type="project" value="UniProtKB-EC"/>
</dbReference>
<protein>
    <recommendedName>
        <fullName evidence="6">L-lysine 2,3-aminomutase</fullName>
        <ecNumber evidence="5">5.4.3.2</ecNumber>
    </recommendedName>
</protein>
<keyword evidence="13" id="KW-0413">Isomerase</keyword>
<comment type="caution">
    <text evidence="17">The sequence shown here is derived from an EMBL/GenBank/DDBJ whole genome shotgun (WGS) entry which is preliminary data.</text>
</comment>
<feature type="binding site" evidence="14">
    <location>
        <position position="139"/>
    </location>
    <ligand>
        <name>[4Fe-4S] cluster</name>
        <dbReference type="ChEBI" id="CHEBI:49883"/>
        <note>4Fe-4S-S-AdoMet</note>
    </ligand>
</feature>
<dbReference type="EMBL" id="QOQW01000007">
    <property type="protein sequence ID" value="RCK80292.1"/>
    <property type="molecule type" value="Genomic_DNA"/>
</dbReference>
<evidence type="ECO:0000256" key="4">
    <source>
        <dbReference type="ARBA" id="ARBA00008703"/>
    </source>
</evidence>
<comment type="similarity">
    <text evidence="4">Belongs to the radical SAM superfamily. KamA family.</text>
</comment>
<organism evidence="17 18">
    <name type="scientific">Candidatus Ozemobacter sibiricus</name>
    <dbReference type="NCBI Taxonomy" id="2268124"/>
    <lineage>
        <taxon>Bacteria</taxon>
        <taxon>Candidatus Ozemobacteria</taxon>
        <taxon>Candidatus Ozemobacterales</taxon>
        <taxon>Candidatus Ozemobacteraceae</taxon>
        <taxon>Candidatus Ozemobacter</taxon>
    </lineage>
</organism>
<keyword evidence="7 14" id="KW-0004">4Fe-4S</keyword>
<dbReference type="GO" id="GO:0051539">
    <property type="term" value="F:4 iron, 4 sulfur cluster binding"/>
    <property type="evidence" value="ECO:0007669"/>
    <property type="project" value="UniProtKB-KW"/>
</dbReference>
<evidence type="ECO:0000256" key="11">
    <source>
        <dbReference type="ARBA" id="ARBA00023004"/>
    </source>
</evidence>
<name>A0A367ZSD9_9BACT</name>
<keyword evidence="11" id="KW-0408">Iron</keyword>
<feature type="domain" description="Radical SAM core" evidence="16">
    <location>
        <begin position="118"/>
        <end position="330"/>
    </location>
</feature>
<dbReference type="PANTHER" id="PTHR30538:SF1">
    <property type="entry name" value="L-LYSINE 2,3-AMINOMUTASE"/>
    <property type="match status" value="1"/>
</dbReference>
<dbReference type="Pfam" id="PF12544">
    <property type="entry name" value="LAM_C"/>
    <property type="match status" value="1"/>
</dbReference>
<feature type="binding site" evidence="14">
    <location>
        <position position="132"/>
    </location>
    <ligand>
        <name>[4Fe-4S] cluster</name>
        <dbReference type="ChEBI" id="CHEBI:49883"/>
        <note>4Fe-4S-S-AdoMet</note>
    </ligand>
</feature>
<dbReference type="InterPro" id="IPR025895">
    <property type="entry name" value="LAM_C_dom"/>
</dbReference>
<dbReference type="CDD" id="cd01335">
    <property type="entry name" value="Radical_SAM"/>
    <property type="match status" value="1"/>
</dbReference>
<dbReference type="Pfam" id="PF04055">
    <property type="entry name" value="Radical_SAM"/>
    <property type="match status" value="1"/>
</dbReference>
<keyword evidence="9 14" id="KW-0479">Metal-binding</keyword>
<dbReference type="NCBIfam" id="TIGR00238">
    <property type="entry name" value="KamA family radical SAM protein"/>
    <property type="match status" value="1"/>
</dbReference>
<dbReference type="SFLD" id="SFLDG01070">
    <property type="entry name" value="PLP-dependent"/>
    <property type="match status" value="1"/>
</dbReference>
<dbReference type="InterPro" id="IPR007197">
    <property type="entry name" value="rSAM"/>
</dbReference>
<comment type="cofactor">
    <cofactor evidence="2 15">
        <name>pyridoxal 5'-phosphate</name>
        <dbReference type="ChEBI" id="CHEBI:597326"/>
    </cofactor>
</comment>
<dbReference type="InterPro" id="IPR003739">
    <property type="entry name" value="Lys_aminomutase/Glu_NH3_mut"/>
</dbReference>
<dbReference type="GO" id="GO:0046872">
    <property type="term" value="F:metal ion binding"/>
    <property type="evidence" value="ECO:0007669"/>
    <property type="project" value="UniProtKB-KW"/>
</dbReference>
<evidence type="ECO:0000256" key="10">
    <source>
        <dbReference type="ARBA" id="ARBA00022898"/>
    </source>
</evidence>
<keyword evidence="10 15" id="KW-0663">Pyridoxal phosphate</keyword>
<evidence type="ECO:0000313" key="18">
    <source>
        <dbReference type="Proteomes" id="UP000252355"/>
    </source>
</evidence>
<evidence type="ECO:0000256" key="1">
    <source>
        <dbReference type="ARBA" id="ARBA00000911"/>
    </source>
</evidence>
<evidence type="ECO:0000256" key="3">
    <source>
        <dbReference type="ARBA" id="ARBA00001966"/>
    </source>
</evidence>
<evidence type="ECO:0000259" key="16">
    <source>
        <dbReference type="PROSITE" id="PS51918"/>
    </source>
</evidence>
<sequence length="421" mass="47915">MDDSHPHGSWRGLPETLRFSEKEWNDWRWQMRSRITKAAALKNFLRLTTAQVEAMTEVEKRFRTVITPYYLSLANPDNPNDPILRQSLPDPRELEMADFGQADPLAEEEDMPVPGLTHRYEDRALMVVTNACAMFCRHCTRKRIWNSDDVAVNEANIAAMIEYVRRTPQIRDVIVSGGDPFTLPTARLESILKRLRAIPHVEVIRIGTRTPVTVPMRIDEELCAMLDTYGPIWVNTQFNHPQEITEEAAKAVDRLIRHGICVNNQSVLMRGINDDPEIIKVLCRQLVRIKVRPYYLFQCDQVEGVEHFRTRISRGIEIMENLRGHTTGFSIPTFVVDGPEGTGKIPVMPNYLISQSEQMSVLRNYEGMIVGYRESGERVLPMIHRTSTGVAGILAGRASSIVPAGSRRMTRRAHRAACSGR</sequence>
<dbReference type="Gene3D" id="6.20.120.40">
    <property type="match status" value="1"/>
</dbReference>
<dbReference type="SFLD" id="SFLDF00283">
    <property type="entry name" value="L-lysine_2_3-aminomutase_(LAM"/>
    <property type="match status" value="1"/>
</dbReference>
<evidence type="ECO:0000256" key="5">
    <source>
        <dbReference type="ARBA" id="ARBA00012144"/>
    </source>
</evidence>
<dbReference type="SUPFAM" id="SSF102114">
    <property type="entry name" value="Radical SAM enzymes"/>
    <property type="match status" value="1"/>
</dbReference>
<dbReference type="InterPro" id="IPR022459">
    <property type="entry name" value="Lysine_aminomutase"/>
</dbReference>
<dbReference type="Gene3D" id="3.20.20.70">
    <property type="entry name" value="Aldolase class I"/>
    <property type="match status" value="1"/>
</dbReference>
<accession>A0A367ZSD9</accession>
<evidence type="ECO:0000256" key="14">
    <source>
        <dbReference type="PIRSR" id="PIRSR004911-1"/>
    </source>
</evidence>
<evidence type="ECO:0000256" key="13">
    <source>
        <dbReference type="ARBA" id="ARBA00023235"/>
    </source>
</evidence>
<dbReference type="InterPro" id="IPR013785">
    <property type="entry name" value="Aldolase_TIM"/>
</dbReference>
<keyword evidence="12 14" id="KW-0411">Iron-sulfur</keyword>
<evidence type="ECO:0000256" key="2">
    <source>
        <dbReference type="ARBA" id="ARBA00001933"/>
    </source>
</evidence>
<dbReference type="AlphaFoldDB" id="A0A367ZSD9"/>
<feature type="binding site" evidence="14">
    <location>
        <position position="136"/>
    </location>
    <ligand>
        <name>[4Fe-4S] cluster</name>
        <dbReference type="ChEBI" id="CHEBI:49883"/>
        <note>4Fe-4S-S-AdoMet</note>
    </ligand>
</feature>
<evidence type="ECO:0000313" key="17">
    <source>
        <dbReference type="EMBL" id="RCK80292.1"/>
    </source>
</evidence>
<evidence type="ECO:0000256" key="9">
    <source>
        <dbReference type="ARBA" id="ARBA00022723"/>
    </source>
</evidence>
<evidence type="ECO:0000256" key="15">
    <source>
        <dbReference type="PIRSR" id="PIRSR603739-50"/>
    </source>
</evidence>
<comment type="catalytic activity">
    <reaction evidence="1">
        <text>L-lysine = (3S)-3,6-diaminohexanoate</text>
        <dbReference type="Rhea" id="RHEA:19177"/>
        <dbReference type="ChEBI" id="CHEBI:32551"/>
        <dbReference type="ChEBI" id="CHEBI:57434"/>
        <dbReference type="EC" id="5.4.3.2"/>
    </reaction>
</comment>
<dbReference type="PIRSF" id="PIRSF004911">
    <property type="entry name" value="DUF160"/>
    <property type="match status" value="1"/>
</dbReference>
<gene>
    <name evidence="17" type="ORF">OZSIB_3474</name>
</gene>
<feature type="modified residue" description="N6-(pyridoxal phosphate)lysine" evidence="15">
    <location>
        <position position="344"/>
    </location>
</feature>
<dbReference type="EC" id="5.4.3.2" evidence="5"/>
<dbReference type="PROSITE" id="PS51918">
    <property type="entry name" value="RADICAL_SAM"/>
    <property type="match status" value="1"/>
</dbReference>
<reference evidence="17 18" key="1">
    <citation type="submission" date="2018-05" db="EMBL/GenBank/DDBJ databases">
        <title>A metagenomic window into the 2 km-deep terrestrial subsurface aquifer revealed taxonomically and functionally diverse microbial community comprising novel uncultured bacterial lineages.</title>
        <authorList>
            <person name="Kadnikov V.V."/>
            <person name="Mardanov A.V."/>
            <person name="Beletsky A.V."/>
            <person name="Banks D."/>
            <person name="Pimenov N.V."/>
            <person name="Frank Y.A."/>
            <person name="Karnachuk O.V."/>
            <person name="Ravin N.V."/>
        </authorList>
    </citation>
    <scope>NUCLEOTIDE SEQUENCE [LARGE SCALE GENOMIC DNA]</scope>
    <source>
        <strain evidence="17">BY5</strain>
    </source>
</reference>
<evidence type="ECO:0000256" key="8">
    <source>
        <dbReference type="ARBA" id="ARBA00022691"/>
    </source>
</evidence>
<evidence type="ECO:0000256" key="7">
    <source>
        <dbReference type="ARBA" id="ARBA00022485"/>
    </source>
</evidence>